<protein>
    <recommendedName>
        <fullName evidence="3">Methyltransferase type 11 domain-containing protein</fullName>
    </recommendedName>
</protein>
<dbReference type="PANTHER" id="PTHR37217">
    <property type="entry name" value="EXPRESSED PROTEIN"/>
    <property type="match status" value="1"/>
</dbReference>
<evidence type="ECO:0000313" key="2">
    <source>
        <dbReference type="Proteomes" id="UP000316621"/>
    </source>
</evidence>
<dbReference type="EMBL" id="CM010720">
    <property type="protein sequence ID" value="RZC65191.1"/>
    <property type="molecule type" value="Genomic_DNA"/>
</dbReference>
<dbReference type="OMA" id="KHDSVKC"/>
<reference evidence="1 2" key="1">
    <citation type="journal article" date="2018" name="Science">
        <title>The opium poppy genome and morphinan production.</title>
        <authorList>
            <person name="Guo L."/>
            <person name="Winzer T."/>
            <person name="Yang X."/>
            <person name="Li Y."/>
            <person name="Ning Z."/>
            <person name="He Z."/>
            <person name="Teodor R."/>
            <person name="Lu Y."/>
            <person name="Bowser T.A."/>
            <person name="Graham I.A."/>
            <person name="Ye K."/>
        </authorList>
    </citation>
    <scope>NUCLEOTIDE SEQUENCE [LARGE SCALE GENOMIC DNA]</scope>
    <source>
        <strain evidence="2">cv. HN1</strain>
        <tissue evidence="1">Leaves</tissue>
    </source>
</reference>
<sequence length="264" mass="29663">MARNIMHSLFSPSSLLVPPSSIHPSLTCLYNHQHHRVHLSSRFQSLPSLKCSSESNEGTVAVLNIEDIVEKDWSFLDIDNLNSLEEQTHKSNRIISAADIKDTSRVLVSIGTEDFVDRLVESSPCQLLLVVHDSLFSLAMIKEKYDNVKCWQGEIIYVPDKWVPFDVVFLTCLPAVPFQLNQIFGALAERCLPGAKVIISHTQGRGVVEQQRKAFPDVVTSDLPDKPTLEKVASDNYFYLTEFLDEPGFYLAVLKFCGKGLPTR</sequence>
<evidence type="ECO:0008006" key="3">
    <source>
        <dbReference type="Google" id="ProtNLM"/>
    </source>
</evidence>
<accession>A0A4Y7JYX0</accession>
<proteinExistence type="predicted"/>
<dbReference type="SUPFAM" id="SSF53335">
    <property type="entry name" value="S-adenosyl-L-methionine-dependent methyltransferases"/>
    <property type="match status" value="1"/>
</dbReference>
<dbReference type="PANTHER" id="PTHR37217:SF1">
    <property type="entry name" value="EXPRESSED PROTEIN"/>
    <property type="match status" value="1"/>
</dbReference>
<dbReference type="Proteomes" id="UP000316621">
    <property type="component" value="Chromosome 6"/>
</dbReference>
<dbReference type="GO" id="GO:0009507">
    <property type="term" value="C:chloroplast"/>
    <property type="evidence" value="ECO:0007669"/>
    <property type="project" value="TreeGrafter"/>
</dbReference>
<dbReference type="Gramene" id="RZC65191">
    <property type="protein sequence ID" value="RZC65191"/>
    <property type="gene ID" value="C5167_008882"/>
</dbReference>
<dbReference type="AlphaFoldDB" id="A0A4Y7JYX0"/>
<name>A0A4Y7JYX0_PAPSO</name>
<dbReference type="STRING" id="3469.A0A4Y7JYX0"/>
<gene>
    <name evidence="1" type="ORF">C5167_008882</name>
</gene>
<dbReference type="InterPro" id="IPR029063">
    <property type="entry name" value="SAM-dependent_MTases_sf"/>
</dbReference>
<evidence type="ECO:0000313" key="1">
    <source>
        <dbReference type="EMBL" id="RZC65191.1"/>
    </source>
</evidence>
<dbReference type="OrthoDB" id="276388at2759"/>
<keyword evidence="2" id="KW-1185">Reference proteome</keyword>
<organism evidence="1 2">
    <name type="scientific">Papaver somniferum</name>
    <name type="common">Opium poppy</name>
    <dbReference type="NCBI Taxonomy" id="3469"/>
    <lineage>
        <taxon>Eukaryota</taxon>
        <taxon>Viridiplantae</taxon>
        <taxon>Streptophyta</taxon>
        <taxon>Embryophyta</taxon>
        <taxon>Tracheophyta</taxon>
        <taxon>Spermatophyta</taxon>
        <taxon>Magnoliopsida</taxon>
        <taxon>Ranunculales</taxon>
        <taxon>Papaveraceae</taxon>
        <taxon>Papaveroideae</taxon>
        <taxon>Papaver</taxon>
    </lineage>
</organism>